<dbReference type="Proteomes" id="UP001589710">
    <property type="component" value="Unassembled WGS sequence"/>
</dbReference>
<protein>
    <submittedName>
        <fullName evidence="1">Uncharacterized protein</fullName>
    </submittedName>
</protein>
<sequence length="75" mass="7453">MRAALMYKAGDVRVGHGANPYLKEAQGPQGAGAAVNRQPVISAVDASARLGGTSSVAWAITETDGGTLTTGPVTG</sequence>
<dbReference type="EMBL" id="JBHMCG010000052">
    <property type="protein sequence ID" value="MFB9572793.1"/>
    <property type="molecule type" value="Genomic_DNA"/>
</dbReference>
<accession>A0ABV5R4M1</accession>
<name>A0ABV5R4M1_9ACTN</name>
<dbReference type="RefSeq" id="WP_345520186.1">
    <property type="nucleotide sequence ID" value="NZ_BAAAXD010000056.1"/>
</dbReference>
<reference evidence="1 2" key="1">
    <citation type="submission" date="2024-09" db="EMBL/GenBank/DDBJ databases">
        <authorList>
            <person name="Sun Q."/>
            <person name="Mori K."/>
        </authorList>
    </citation>
    <scope>NUCLEOTIDE SEQUENCE [LARGE SCALE GENOMIC DNA]</scope>
    <source>
        <strain evidence="1 2">JCM 3331</strain>
    </source>
</reference>
<proteinExistence type="predicted"/>
<comment type="caution">
    <text evidence="1">The sequence shown here is derived from an EMBL/GenBank/DDBJ whole genome shotgun (WGS) entry which is preliminary data.</text>
</comment>
<organism evidence="1 2">
    <name type="scientific">Streptomyces yanii</name>
    <dbReference type="NCBI Taxonomy" id="78510"/>
    <lineage>
        <taxon>Bacteria</taxon>
        <taxon>Bacillati</taxon>
        <taxon>Actinomycetota</taxon>
        <taxon>Actinomycetes</taxon>
        <taxon>Kitasatosporales</taxon>
        <taxon>Streptomycetaceae</taxon>
        <taxon>Streptomyces</taxon>
    </lineage>
</organism>
<evidence type="ECO:0000313" key="1">
    <source>
        <dbReference type="EMBL" id="MFB9572793.1"/>
    </source>
</evidence>
<gene>
    <name evidence="1" type="ORF">ACFFTL_10770</name>
</gene>
<evidence type="ECO:0000313" key="2">
    <source>
        <dbReference type="Proteomes" id="UP001589710"/>
    </source>
</evidence>
<keyword evidence="2" id="KW-1185">Reference proteome</keyword>